<reference evidence="2" key="1">
    <citation type="submission" date="2018-02" db="EMBL/GenBank/DDBJ databases">
        <title>Rhizophora mucronata_Transcriptome.</title>
        <authorList>
            <person name="Meera S.P."/>
            <person name="Sreeshan A."/>
            <person name="Augustine A."/>
        </authorList>
    </citation>
    <scope>NUCLEOTIDE SEQUENCE</scope>
    <source>
        <tissue evidence="2">Leaf</tissue>
    </source>
</reference>
<evidence type="ECO:0000313" key="2">
    <source>
        <dbReference type="EMBL" id="MBX50711.1"/>
    </source>
</evidence>
<proteinExistence type="predicted"/>
<sequence length="8" mass="1054">MKWSFDIK</sequence>
<accession>A0A2P2P7W8</accession>
<dbReference type="EMBL" id="GGEC01070227">
    <property type="protein sequence ID" value="MBX50711.1"/>
    <property type="molecule type" value="Transcribed_RNA"/>
</dbReference>
<dbReference type="GO" id="GO:0006516">
    <property type="term" value="P:glycoprotein catabolic process"/>
    <property type="evidence" value="ECO:0007669"/>
    <property type="project" value="InterPro"/>
</dbReference>
<feature type="domain" description="PAW" evidence="1">
    <location>
        <begin position="1"/>
        <end position="8"/>
    </location>
</feature>
<dbReference type="PROSITE" id="PS51398">
    <property type="entry name" value="PAW"/>
    <property type="match status" value="1"/>
</dbReference>
<name>A0A2P2P7W8_RHIMU</name>
<dbReference type="GO" id="GO:0005737">
    <property type="term" value="C:cytoplasm"/>
    <property type="evidence" value="ECO:0007669"/>
    <property type="project" value="InterPro"/>
</dbReference>
<organism evidence="2">
    <name type="scientific">Rhizophora mucronata</name>
    <name type="common">Asiatic mangrove</name>
    <dbReference type="NCBI Taxonomy" id="61149"/>
    <lineage>
        <taxon>Eukaryota</taxon>
        <taxon>Viridiplantae</taxon>
        <taxon>Streptophyta</taxon>
        <taxon>Embryophyta</taxon>
        <taxon>Tracheophyta</taxon>
        <taxon>Spermatophyta</taxon>
        <taxon>Magnoliopsida</taxon>
        <taxon>eudicotyledons</taxon>
        <taxon>Gunneridae</taxon>
        <taxon>Pentapetalae</taxon>
        <taxon>rosids</taxon>
        <taxon>fabids</taxon>
        <taxon>Malpighiales</taxon>
        <taxon>Rhizophoraceae</taxon>
        <taxon>Rhizophora</taxon>
    </lineage>
</organism>
<evidence type="ECO:0000259" key="1">
    <source>
        <dbReference type="PROSITE" id="PS51398"/>
    </source>
</evidence>
<protein>
    <recommendedName>
        <fullName evidence="1">PAW domain-containing protein</fullName>
    </recommendedName>
</protein>
<dbReference type="InterPro" id="IPR006588">
    <property type="entry name" value="Peptide_N_glycanase_PAW_dom"/>
</dbReference>